<dbReference type="InterPro" id="IPR034686">
    <property type="entry name" value="Terpene_cyclase-like_2"/>
</dbReference>
<keyword evidence="4" id="KW-1185">Reference proteome</keyword>
<evidence type="ECO:0000313" key="3">
    <source>
        <dbReference type="EMBL" id="MFC5024225.1"/>
    </source>
</evidence>
<dbReference type="Proteomes" id="UP001595829">
    <property type="component" value="Unassembled WGS sequence"/>
</dbReference>
<gene>
    <name evidence="3" type="ORF">ACFPM3_19040</name>
</gene>
<sequence length="740" mass="82911">MAQPFVLPEFYVPYPARLNPHVDAARVHTKEWARRMGMLEGSGIWEEHDLDSHDYALLCAYTHPDCDAEALSLVTDWYVWVFFFDDHFLDVFKRTQDREGGKAYLDRLPAFMPLDPARGTPEPTNPVEAGLADLWMRTVPSMSQAWRERFAVATEHLLNESMWELSNINEGRIANPVEYIEMRRKVGGAPWSAGLVEYAAGAEVPESVADSRPLRVLRDTFADAVHLRNDLFSYQREVEDEGENSNGVLVLERFLDCSTQEAAEAVNDLLTSRLQQFEHTALTEVPALCLQQGLAPQDAAAVLAYAKGLQDWQSGGHEWHMRSSRYMNEGALDTAAPGEGAFGMAAASVRLTPRAEAARWRGFTHVPHQRVGPSLLPHIEMPFQVTLNPHLEGARTRCVEWCRDMGILEAQPGMPTSGVWNERKVAGYDLPLCAAGLHPEADADQLDLASQWLAWGTYGDDLYPVVYGGPRDLAGARAQNERLPLFMPLDVSPATSPEPANALERGLADLWLRTAGPMNDRDRSAFRDAVEVMIASWEWELANQAQNRIPDPVDYIEMRRATFGADMTMALCRIGHGNKVPPEIYRSGPVRSLENAAVDYACLLNDLYSYQKEIEFEGEVHNCVLVVQNFFDVDYPTAVAMTGDLMNSRMRQFQHVAAHEFPVLYEDFGLDAETRAVLDGYVRELQNWMSGIHTWHRDCERYQEEVLLRHRAATPAPLRQLGGPTGFGTSAARVASLLAS</sequence>
<dbReference type="Pfam" id="PF19086">
    <property type="entry name" value="Terpene_syn_C_2"/>
    <property type="match status" value="2"/>
</dbReference>
<keyword evidence="1 2" id="KW-0456">Lyase</keyword>
<comment type="caution">
    <text evidence="3">The sequence shown here is derived from an EMBL/GenBank/DDBJ whole genome shotgun (WGS) entry which is preliminary data.</text>
</comment>
<dbReference type="PANTHER" id="PTHR35201:SF4">
    <property type="entry name" value="BETA-PINACENE SYNTHASE-RELATED"/>
    <property type="match status" value="1"/>
</dbReference>
<dbReference type="PANTHER" id="PTHR35201">
    <property type="entry name" value="TERPENE SYNTHASE"/>
    <property type="match status" value="1"/>
</dbReference>
<keyword evidence="2" id="KW-0479">Metal-binding</keyword>
<name>A0ABV9XFP2_9ACTN</name>
<dbReference type="RefSeq" id="WP_345686291.1">
    <property type="nucleotide sequence ID" value="NZ_BAABIT010000001.1"/>
</dbReference>
<reference evidence="4" key="1">
    <citation type="journal article" date="2019" name="Int. J. Syst. Evol. Microbiol.">
        <title>The Global Catalogue of Microorganisms (GCM) 10K type strain sequencing project: providing services to taxonomists for standard genome sequencing and annotation.</title>
        <authorList>
            <consortium name="The Broad Institute Genomics Platform"/>
            <consortium name="The Broad Institute Genome Sequencing Center for Infectious Disease"/>
            <person name="Wu L."/>
            <person name="Ma J."/>
        </authorList>
    </citation>
    <scope>NUCLEOTIDE SEQUENCE [LARGE SCALE GENOMIC DNA]</scope>
    <source>
        <strain evidence="4">CGMCC 4.1648</strain>
    </source>
</reference>
<dbReference type="EC" id="4.2.3.-" evidence="2"/>
<comment type="similarity">
    <text evidence="2">Belongs to the terpene synthase family.</text>
</comment>
<evidence type="ECO:0000256" key="1">
    <source>
        <dbReference type="ARBA" id="ARBA00023239"/>
    </source>
</evidence>
<accession>A0ABV9XFP2</accession>
<dbReference type="InterPro" id="IPR008949">
    <property type="entry name" value="Isoprenoid_synthase_dom_sf"/>
</dbReference>
<dbReference type="EMBL" id="JBHSJD010000014">
    <property type="protein sequence ID" value="MFC5024225.1"/>
    <property type="molecule type" value="Genomic_DNA"/>
</dbReference>
<proteinExistence type="inferred from homology"/>
<organism evidence="3 4">
    <name type="scientific">Streptomyces coeruleoprunus</name>
    <dbReference type="NCBI Taxonomy" id="285563"/>
    <lineage>
        <taxon>Bacteria</taxon>
        <taxon>Bacillati</taxon>
        <taxon>Actinomycetota</taxon>
        <taxon>Actinomycetes</taxon>
        <taxon>Kitasatosporales</taxon>
        <taxon>Streptomycetaceae</taxon>
        <taxon>Streptomyces</taxon>
    </lineage>
</organism>
<keyword evidence="2" id="KW-0460">Magnesium</keyword>
<dbReference type="Gene3D" id="1.10.600.10">
    <property type="entry name" value="Farnesyl Diphosphate Synthase"/>
    <property type="match status" value="2"/>
</dbReference>
<dbReference type="SFLD" id="SFLDG01020">
    <property type="entry name" value="Terpene_Cyclase_Like_2"/>
    <property type="match status" value="2"/>
</dbReference>
<dbReference type="CDD" id="cd00687">
    <property type="entry name" value="Terpene_cyclase_nonplant_C1"/>
    <property type="match status" value="1"/>
</dbReference>
<dbReference type="SUPFAM" id="SSF48576">
    <property type="entry name" value="Terpenoid synthases"/>
    <property type="match status" value="2"/>
</dbReference>
<evidence type="ECO:0000256" key="2">
    <source>
        <dbReference type="RuleBase" id="RU366034"/>
    </source>
</evidence>
<evidence type="ECO:0000313" key="4">
    <source>
        <dbReference type="Proteomes" id="UP001595829"/>
    </source>
</evidence>
<comment type="cofactor">
    <cofactor evidence="2">
        <name>Mg(2+)</name>
        <dbReference type="ChEBI" id="CHEBI:18420"/>
    </cofactor>
</comment>
<dbReference type="SFLD" id="SFLDS00005">
    <property type="entry name" value="Isoprenoid_Synthase_Type_I"/>
    <property type="match status" value="2"/>
</dbReference>
<protein>
    <recommendedName>
        <fullName evidence="2">Terpene synthase</fullName>
        <ecNumber evidence="2">4.2.3.-</ecNumber>
    </recommendedName>
</protein>